<dbReference type="Gramene" id="KOM34723">
    <property type="protein sequence ID" value="KOM34723"/>
    <property type="gene ID" value="LR48_Vigan02g087300"/>
</dbReference>
<evidence type="ECO:0000313" key="3">
    <source>
        <dbReference type="Proteomes" id="UP000053144"/>
    </source>
</evidence>
<evidence type="ECO:0000256" key="1">
    <source>
        <dbReference type="SAM" id="MobiDB-lite"/>
    </source>
</evidence>
<protein>
    <submittedName>
        <fullName evidence="2">Uncharacterized protein</fullName>
    </submittedName>
</protein>
<dbReference type="EMBL" id="CM003372">
    <property type="protein sequence ID" value="KOM34723.1"/>
    <property type="molecule type" value="Genomic_DNA"/>
</dbReference>
<feature type="compositionally biased region" description="Basic and acidic residues" evidence="1">
    <location>
        <begin position="119"/>
        <end position="132"/>
    </location>
</feature>
<dbReference type="AlphaFoldDB" id="A0A0L9TVV4"/>
<name>A0A0L9TVV4_PHAAN</name>
<accession>A0A0L9TVV4</accession>
<reference evidence="3" key="1">
    <citation type="journal article" date="2015" name="Proc. Natl. Acad. Sci. U.S.A.">
        <title>Genome sequencing of adzuki bean (Vigna angularis) provides insight into high starch and low fat accumulation and domestication.</title>
        <authorList>
            <person name="Yang K."/>
            <person name="Tian Z."/>
            <person name="Chen C."/>
            <person name="Luo L."/>
            <person name="Zhao B."/>
            <person name="Wang Z."/>
            <person name="Yu L."/>
            <person name="Li Y."/>
            <person name="Sun Y."/>
            <person name="Li W."/>
            <person name="Chen Y."/>
            <person name="Li Y."/>
            <person name="Zhang Y."/>
            <person name="Ai D."/>
            <person name="Zhao J."/>
            <person name="Shang C."/>
            <person name="Ma Y."/>
            <person name="Wu B."/>
            <person name="Wang M."/>
            <person name="Gao L."/>
            <person name="Sun D."/>
            <person name="Zhang P."/>
            <person name="Guo F."/>
            <person name="Wang W."/>
            <person name="Li Y."/>
            <person name="Wang J."/>
            <person name="Varshney R.K."/>
            <person name="Wang J."/>
            <person name="Ling H.Q."/>
            <person name="Wan P."/>
        </authorList>
    </citation>
    <scope>NUCLEOTIDE SEQUENCE</scope>
    <source>
        <strain evidence="3">cv. Jingnong 6</strain>
    </source>
</reference>
<organism evidence="2 3">
    <name type="scientific">Phaseolus angularis</name>
    <name type="common">Azuki bean</name>
    <name type="synonym">Vigna angularis</name>
    <dbReference type="NCBI Taxonomy" id="3914"/>
    <lineage>
        <taxon>Eukaryota</taxon>
        <taxon>Viridiplantae</taxon>
        <taxon>Streptophyta</taxon>
        <taxon>Embryophyta</taxon>
        <taxon>Tracheophyta</taxon>
        <taxon>Spermatophyta</taxon>
        <taxon>Magnoliopsida</taxon>
        <taxon>eudicotyledons</taxon>
        <taxon>Gunneridae</taxon>
        <taxon>Pentapetalae</taxon>
        <taxon>rosids</taxon>
        <taxon>fabids</taxon>
        <taxon>Fabales</taxon>
        <taxon>Fabaceae</taxon>
        <taxon>Papilionoideae</taxon>
        <taxon>50 kb inversion clade</taxon>
        <taxon>NPAAA clade</taxon>
        <taxon>indigoferoid/millettioid clade</taxon>
        <taxon>Phaseoleae</taxon>
        <taxon>Vigna</taxon>
    </lineage>
</organism>
<feature type="region of interest" description="Disordered" evidence="1">
    <location>
        <begin position="104"/>
        <end position="153"/>
    </location>
</feature>
<feature type="region of interest" description="Disordered" evidence="1">
    <location>
        <begin position="49"/>
        <end position="82"/>
    </location>
</feature>
<evidence type="ECO:0000313" key="2">
    <source>
        <dbReference type="EMBL" id="KOM34723.1"/>
    </source>
</evidence>
<dbReference type="Proteomes" id="UP000053144">
    <property type="component" value="Chromosome 2"/>
</dbReference>
<gene>
    <name evidence="2" type="ORF">LR48_Vigan02g087300</name>
</gene>
<proteinExistence type="predicted"/>
<sequence>MTPIEIKAVKTIDALSRRLSARNLVECLGHEDFDQMAFDIMSLPQSRKTSYISSSRKRDPRSGGSSHGLTATQSRTVTDPPMAVVVAQSAPMVNLESSEVAVVPSATLLDKKKRKSKKGEKSSSKQSRREGSVPHPLPGSLFELTFNVGGDNS</sequence>
<feature type="compositionally biased region" description="Polar residues" evidence="1">
    <location>
        <begin position="63"/>
        <end position="77"/>
    </location>
</feature>